<dbReference type="InterPro" id="IPR045851">
    <property type="entry name" value="AMP-bd_C_sf"/>
</dbReference>
<organism evidence="4 5">
    <name type="scientific">Amycolatopsis rubida</name>
    <dbReference type="NCBI Taxonomy" id="112413"/>
    <lineage>
        <taxon>Bacteria</taxon>
        <taxon>Bacillati</taxon>
        <taxon>Actinomycetota</taxon>
        <taxon>Actinomycetes</taxon>
        <taxon>Pseudonocardiales</taxon>
        <taxon>Pseudonocardiaceae</taxon>
        <taxon>Amycolatopsis</taxon>
    </lineage>
</organism>
<dbReference type="PANTHER" id="PTHR43767">
    <property type="entry name" value="LONG-CHAIN-FATTY-ACID--COA LIGASE"/>
    <property type="match status" value="1"/>
</dbReference>
<evidence type="ECO:0000259" key="3">
    <source>
        <dbReference type="Pfam" id="PF13193"/>
    </source>
</evidence>
<reference evidence="4 5" key="1">
    <citation type="submission" date="2016-10" db="EMBL/GenBank/DDBJ databases">
        <authorList>
            <person name="de Groot N.N."/>
        </authorList>
    </citation>
    <scope>NUCLEOTIDE SEQUENCE [LARGE SCALE GENOMIC DNA]</scope>
    <source>
        <strain evidence="4 5">DSM 44637</strain>
    </source>
</reference>
<dbReference type="AlphaFoldDB" id="A0A1I5ZFG5"/>
<evidence type="ECO:0000313" key="5">
    <source>
        <dbReference type="Proteomes" id="UP000199137"/>
    </source>
</evidence>
<protein>
    <submittedName>
        <fullName evidence="4">Acyl-CoA synthetase (AMP-forming)/AMP-acid ligase II</fullName>
    </submittedName>
</protein>
<dbReference type="Pfam" id="PF13193">
    <property type="entry name" value="AMP-binding_C"/>
    <property type="match status" value="1"/>
</dbReference>
<dbReference type="InterPro" id="IPR000873">
    <property type="entry name" value="AMP-dep_synth/lig_dom"/>
</dbReference>
<keyword evidence="4" id="KW-0436">Ligase</keyword>
<dbReference type="Pfam" id="PF00501">
    <property type="entry name" value="AMP-binding"/>
    <property type="match status" value="1"/>
</dbReference>
<dbReference type="Proteomes" id="UP000199137">
    <property type="component" value="Unassembled WGS sequence"/>
</dbReference>
<dbReference type="InterPro" id="IPR042099">
    <property type="entry name" value="ANL_N_sf"/>
</dbReference>
<dbReference type="OrthoDB" id="9803968at2"/>
<feature type="domain" description="AMP-binding enzyme C-terminal" evidence="3">
    <location>
        <begin position="405"/>
        <end position="478"/>
    </location>
</feature>
<dbReference type="InterPro" id="IPR025110">
    <property type="entry name" value="AMP-bd_C"/>
</dbReference>
<dbReference type="SUPFAM" id="SSF56801">
    <property type="entry name" value="Acetyl-CoA synthetase-like"/>
    <property type="match status" value="1"/>
</dbReference>
<dbReference type="GO" id="GO:0016877">
    <property type="term" value="F:ligase activity, forming carbon-sulfur bonds"/>
    <property type="evidence" value="ECO:0007669"/>
    <property type="project" value="UniProtKB-ARBA"/>
</dbReference>
<proteinExistence type="predicted"/>
<dbReference type="PANTHER" id="PTHR43767:SF7">
    <property type="entry name" value="MEDIUM_LONG-CHAIN-FATTY-ACID--COA LIGASE FADD8"/>
    <property type="match status" value="1"/>
</dbReference>
<sequence>MNVGTFLTKAARAHPARIAVDGGGATLTYAELDAQAAAFADGLRRRGYRRGDRIALFLPNRAEYFPILFGLLKGGFVAVPVNAKLHPAELAYILDHSGARAVVVDEPPGPPAQVARIAVGRTGPGSFAEIVATGDAHGFADAEADPDDLAWLFYTSGTTGRPKGAMLSHRNLCASTMNALADMCDFQPEDVVLHVAPLSHGSGLYALPSIARGARNHVCPGTSFVPADVLATIEREQVTVIAFLAPTMIHRLLDAKTAPSTLRRIIYGGAPMDPSLAQAAIDRFGPIFVQLYGQGEAPMTITYLRPQDHRGKALSSTGIARTDVEVRMVDETGMPLPEGAEGEVCVRGDVVMLGYWNDTAATAAALRGGWLHTGDVGRFENGRLYLLSRRNDVIISGGSNIYPREVEEALLRHPAVREACVFGEPDPHWGESVAAAVVSSSAVEAGELMAWCRESIASFKKPKRIEFVAELPKNAYGKVVRRQVRDELGSRQPSRQECGSAVPGAGECSTRSSGPSRKES</sequence>
<evidence type="ECO:0000313" key="4">
    <source>
        <dbReference type="EMBL" id="SFQ55214.1"/>
    </source>
</evidence>
<dbReference type="STRING" id="112413.SAMN05421854_11524"/>
<name>A0A1I5ZFG5_9PSEU</name>
<evidence type="ECO:0000256" key="1">
    <source>
        <dbReference type="SAM" id="MobiDB-lite"/>
    </source>
</evidence>
<feature type="region of interest" description="Disordered" evidence="1">
    <location>
        <begin position="486"/>
        <end position="520"/>
    </location>
</feature>
<feature type="compositionally biased region" description="Polar residues" evidence="1">
    <location>
        <begin position="509"/>
        <end position="520"/>
    </location>
</feature>
<dbReference type="RefSeq" id="WP_093576356.1">
    <property type="nucleotide sequence ID" value="NZ_FOWC01000015.1"/>
</dbReference>
<dbReference type="Gene3D" id="3.40.50.12780">
    <property type="entry name" value="N-terminal domain of ligase-like"/>
    <property type="match status" value="1"/>
</dbReference>
<gene>
    <name evidence="4" type="ORF">SAMN05421854_11524</name>
</gene>
<dbReference type="Gene3D" id="3.30.300.30">
    <property type="match status" value="1"/>
</dbReference>
<dbReference type="PROSITE" id="PS00455">
    <property type="entry name" value="AMP_BINDING"/>
    <property type="match status" value="1"/>
</dbReference>
<evidence type="ECO:0000259" key="2">
    <source>
        <dbReference type="Pfam" id="PF00501"/>
    </source>
</evidence>
<dbReference type="EMBL" id="FOWC01000015">
    <property type="protein sequence ID" value="SFQ55214.1"/>
    <property type="molecule type" value="Genomic_DNA"/>
</dbReference>
<feature type="domain" description="AMP-dependent synthetase/ligase" evidence="2">
    <location>
        <begin position="8"/>
        <end position="356"/>
    </location>
</feature>
<dbReference type="InterPro" id="IPR050237">
    <property type="entry name" value="ATP-dep_AMP-bd_enzyme"/>
</dbReference>
<accession>A0A1I5ZFG5</accession>
<dbReference type="InterPro" id="IPR020845">
    <property type="entry name" value="AMP-binding_CS"/>
</dbReference>